<dbReference type="Proteomes" id="UP001056120">
    <property type="component" value="Linkage Group LG20"/>
</dbReference>
<comment type="caution">
    <text evidence="1">The sequence shown here is derived from an EMBL/GenBank/DDBJ whole genome shotgun (WGS) entry which is preliminary data.</text>
</comment>
<accession>A0ACB9D4P5</accession>
<keyword evidence="2" id="KW-1185">Reference proteome</keyword>
<dbReference type="EMBL" id="CM042037">
    <property type="protein sequence ID" value="KAI3741578.1"/>
    <property type="molecule type" value="Genomic_DNA"/>
</dbReference>
<sequence length="350" mass="40401">MARQKSRDLKITSSVNAPIASQPSKTIRSRRTYHVQSSKESNNSYQDYQRSIYTHDNVKEAEENLPRLDSKEGTLFIMKEILSNTEWQVTYRNHSDSAGEFVSKNMLEAGDKLTLYQDVFKNVYFTITKKEKHAPQASNEHDREEEIHEEEEDDECEVNELMTSQRDVLCKVDLLVFLYKNLVEMIGAIARKVLLLCAKALWFLFNKRDGFSNQKLTEHIDQNVLFVKIKCVIFFFCLLSEMENIIQAVEETTFGDKSSISHVKKLLFRRMLVGVSDGRFFMGAFYCMDKQGNIILQDAVEYRSTRRSSPSPMEQRGLGLILIPFACRTSCHVDSSIDEQLALLSLQAQR</sequence>
<organism evidence="1 2">
    <name type="scientific">Smallanthus sonchifolius</name>
    <dbReference type="NCBI Taxonomy" id="185202"/>
    <lineage>
        <taxon>Eukaryota</taxon>
        <taxon>Viridiplantae</taxon>
        <taxon>Streptophyta</taxon>
        <taxon>Embryophyta</taxon>
        <taxon>Tracheophyta</taxon>
        <taxon>Spermatophyta</taxon>
        <taxon>Magnoliopsida</taxon>
        <taxon>eudicotyledons</taxon>
        <taxon>Gunneridae</taxon>
        <taxon>Pentapetalae</taxon>
        <taxon>asterids</taxon>
        <taxon>campanulids</taxon>
        <taxon>Asterales</taxon>
        <taxon>Asteraceae</taxon>
        <taxon>Asteroideae</taxon>
        <taxon>Heliantheae alliance</taxon>
        <taxon>Millerieae</taxon>
        <taxon>Smallanthus</taxon>
    </lineage>
</organism>
<protein>
    <submittedName>
        <fullName evidence="1">Uncharacterized protein</fullName>
    </submittedName>
</protein>
<evidence type="ECO:0000313" key="1">
    <source>
        <dbReference type="EMBL" id="KAI3741578.1"/>
    </source>
</evidence>
<proteinExistence type="predicted"/>
<reference evidence="1 2" key="2">
    <citation type="journal article" date="2022" name="Mol. Ecol. Resour.">
        <title>The genomes of chicory, endive, great burdock and yacon provide insights into Asteraceae paleo-polyploidization history and plant inulin production.</title>
        <authorList>
            <person name="Fan W."/>
            <person name="Wang S."/>
            <person name="Wang H."/>
            <person name="Wang A."/>
            <person name="Jiang F."/>
            <person name="Liu H."/>
            <person name="Zhao H."/>
            <person name="Xu D."/>
            <person name="Zhang Y."/>
        </authorList>
    </citation>
    <scope>NUCLEOTIDE SEQUENCE [LARGE SCALE GENOMIC DNA]</scope>
    <source>
        <strain evidence="2">cv. Yunnan</strain>
        <tissue evidence="1">Leaves</tissue>
    </source>
</reference>
<gene>
    <name evidence="1" type="ORF">L1987_59252</name>
</gene>
<evidence type="ECO:0000313" key="2">
    <source>
        <dbReference type="Proteomes" id="UP001056120"/>
    </source>
</evidence>
<name>A0ACB9D4P5_9ASTR</name>
<reference evidence="2" key="1">
    <citation type="journal article" date="2022" name="Mol. Ecol. Resour.">
        <title>The genomes of chicory, endive, great burdock and yacon provide insights into Asteraceae palaeo-polyploidization history and plant inulin production.</title>
        <authorList>
            <person name="Fan W."/>
            <person name="Wang S."/>
            <person name="Wang H."/>
            <person name="Wang A."/>
            <person name="Jiang F."/>
            <person name="Liu H."/>
            <person name="Zhao H."/>
            <person name="Xu D."/>
            <person name="Zhang Y."/>
        </authorList>
    </citation>
    <scope>NUCLEOTIDE SEQUENCE [LARGE SCALE GENOMIC DNA]</scope>
    <source>
        <strain evidence="2">cv. Yunnan</strain>
    </source>
</reference>